<dbReference type="Gene3D" id="1.10.1750.10">
    <property type="match status" value="1"/>
</dbReference>
<dbReference type="SMART" id="SM00760">
    <property type="entry name" value="Bac_DnaA_C"/>
    <property type="match status" value="1"/>
</dbReference>
<dbReference type="EMBL" id="MFZT01000036">
    <property type="protein sequence ID" value="OGK30012.1"/>
    <property type="molecule type" value="Genomic_DNA"/>
</dbReference>
<feature type="domain" description="Chromosomal replication initiator DnaA C-terminal" evidence="1">
    <location>
        <begin position="28"/>
        <end position="96"/>
    </location>
</feature>
<evidence type="ECO:0000313" key="3">
    <source>
        <dbReference type="Proteomes" id="UP000178098"/>
    </source>
</evidence>
<dbReference type="GO" id="GO:0003688">
    <property type="term" value="F:DNA replication origin binding"/>
    <property type="evidence" value="ECO:0007669"/>
    <property type="project" value="InterPro"/>
</dbReference>
<dbReference type="InterPro" id="IPR018312">
    <property type="entry name" value="Chromosome_initiator_DnaA_CS"/>
</dbReference>
<dbReference type="GO" id="GO:0005886">
    <property type="term" value="C:plasma membrane"/>
    <property type="evidence" value="ECO:0007669"/>
    <property type="project" value="TreeGrafter"/>
</dbReference>
<evidence type="ECO:0000313" key="2">
    <source>
        <dbReference type="EMBL" id="OGK30012.1"/>
    </source>
</evidence>
<dbReference type="GO" id="GO:0005524">
    <property type="term" value="F:ATP binding"/>
    <property type="evidence" value="ECO:0007669"/>
    <property type="project" value="InterPro"/>
</dbReference>
<comment type="caution">
    <text evidence="2">The sequence shown here is derived from an EMBL/GenBank/DDBJ whole genome shotgun (WGS) entry which is preliminary data.</text>
</comment>
<dbReference type="SUPFAM" id="SSF48295">
    <property type="entry name" value="TrpR-like"/>
    <property type="match status" value="1"/>
</dbReference>
<dbReference type="Pfam" id="PF08299">
    <property type="entry name" value="Bac_DnaA_C"/>
    <property type="match status" value="1"/>
</dbReference>
<gene>
    <name evidence="2" type="ORF">A3D08_00650</name>
</gene>
<dbReference type="CDD" id="cd06571">
    <property type="entry name" value="Bac_DnaA_C"/>
    <property type="match status" value="1"/>
</dbReference>
<dbReference type="Proteomes" id="UP000178098">
    <property type="component" value="Unassembled WGS sequence"/>
</dbReference>
<reference evidence="2 3" key="1">
    <citation type="journal article" date="2016" name="Nat. Commun.">
        <title>Thousands of microbial genomes shed light on interconnected biogeochemical processes in an aquifer system.</title>
        <authorList>
            <person name="Anantharaman K."/>
            <person name="Brown C.T."/>
            <person name="Hug L.A."/>
            <person name="Sharon I."/>
            <person name="Castelle C.J."/>
            <person name="Probst A.J."/>
            <person name="Thomas B.C."/>
            <person name="Singh A."/>
            <person name="Wilkins M.J."/>
            <person name="Karaoz U."/>
            <person name="Brodie E.L."/>
            <person name="Williams K.H."/>
            <person name="Hubbard S.S."/>
            <person name="Banfield J.F."/>
        </authorList>
    </citation>
    <scope>NUCLEOTIDE SEQUENCE [LARGE SCALE GENOMIC DNA]</scope>
</reference>
<dbReference type="InterPro" id="IPR010921">
    <property type="entry name" value="Trp_repressor/repl_initiator"/>
</dbReference>
<proteinExistence type="predicted"/>
<evidence type="ECO:0000259" key="1">
    <source>
        <dbReference type="SMART" id="SM00760"/>
    </source>
</evidence>
<name>A0A1F7HGX3_9BACT</name>
<dbReference type="InterPro" id="IPR013159">
    <property type="entry name" value="DnaA_C"/>
</dbReference>
<organism evidence="2 3">
    <name type="scientific">Candidatus Roizmanbacteria bacterium RIFCSPHIGHO2_02_FULL_43_11</name>
    <dbReference type="NCBI Taxonomy" id="1802043"/>
    <lineage>
        <taxon>Bacteria</taxon>
        <taxon>Candidatus Roizmaniibacteriota</taxon>
    </lineage>
</organism>
<sequence>MCRSSHVRFIRAYPQEEETVKIRKQRAALDRIIATVADYYRLDTSEILGHSRTQRRVEARQIVMWLMRTRSTASFPEIGVLMDRHHSTILHGCAKIERLIKRDAELREDLRRIQVRLDSQLMK</sequence>
<dbReference type="PROSITE" id="PS01008">
    <property type="entry name" value="DNAA"/>
    <property type="match status" value="1"/>
</dbReference>
<dbReference type="PANTHER" id="PTHR30050:SF5">
    <property type="entry name" value="DNAA REGULATORY INACTIVATOR HDA"/>
    <property type="match status" value="1"/>
</dbReference>
<dbReference type="AlphaFoldDB" id="A0A1F7HGX3"/>
<dbReference type="PANTHER" id="PTHR30050">
    <property type="entry name" value="CHROMOSOMAL REPLICATION INITIATOR PROTEIN DNAA"/>
    <property type="match status" value="1"/>
</dbReference>
<dbReference type="GO" id="GO:0006270">
    <property type="term" value="P:DNA replication initiation"/>
    <property type="evidence" value="ECO:0007669"/>
    <property type="project" value="InterPro"/>
</dbReference>
<accession>A0A1F7HGX3</accession>
<protein>
    <recommendedName>
        <fullName evidence="1">Chromosomal replication initiator DnaA C-terminal domain-containing protein</fullName>
    </recommendedName>
</protein>
<dbReference type="GO" id="GO:0006275">
    <property type="term" value="P:regulation of DNA replication"/>
    <property type="evidence" value="ECO:0007669"/>
    <property type="project" value="InterPro"/>
</dbReference>